<protein>
    <submittedName>
        <fullName evidence="1">Uncharacterized protein</fullName>
    </submittedName>
</protein>
<evidence type="ECO:0000313" key="1">
    <source>
        <dbReference type="EMBL" id="AHF24069.1"/>
    </source>
</evidence>
<reference evidence="1" key="1">
    <citation type="journal article" date="2013" name="PLoS ONE">
        <title>Metagenomic insights into the carbohydrate-active enzymes carried by the microorganisms adhering to solid digesta in the rumen of cows.</title>
        <authorList>
            <person name="Wang L."/>
            <person name="Hatem A."/>
            <person name="Catalyurek U.V."/>
            <person name="Morrison M."/>
            <person name="Yu Z."/>
        </authorList>
    </citation>
    <scope>NUCLEOTIDE SEQUENCE</scope>
</reference>
<accession>W0FKT6</accession>
<dbReference type="AlphaFoldDB" id="W0FKT6"/>
<name>W0FKT6_9BACT</name>
<dbReference type="EMBL" id="KC246783">
    <property type="protein sequence ID" value="AHF24069.1"/>
    <property type="molecule type" value="Genomic_DNA"/>
</dbReference>
<organism evidence="1">
    <name type="scientific">uncultured bacterium Contig643</name>
    <dbReference type="NCBI Taxonomy" id="1393602"/>
    <lineage>
        <taxon>Bacteria</taxon>
        <taxon>environmental samples</taxon>
    </lineage>
</organism>
<proteinExistence type="predicted"/>
<sequence length="63" mass="7184">MAKVYFRRYKARIDAGEITAEEAIALAREEVPERWRAAVIDLLEEYEAPGRAEIEGSGRSDEE</sequence>